<sequence>MPNTSLPDGQADNRLVDQRGHAAVTTLGSDEYIEQAHFFEMLATRLAEGAPAQEVLRSAREEALATTKLPLAIDFLLDELRHAGLMTQGMARLAHYFTAFQTFVVGEGESERGRFDLRRGFLLLSQEAKYRAGPLGGGVLPTRQGLFLYQFEVLCRNRLGYDRGLTAISADPAYDEAWRTWILAIRRQVGMVDLADLIYVNSALAQQRASGVAEGTEALFGVSEGRIALANRRKDPLYLFNSLHRHLGYPAPPRPEVGQEKEDLIPQLARRIEHLEKRLKLIEEEQRGGFDLSKFYVDPQTKGLAESGEGPPA</sequence>
<dbReference type="Proteomes" id="UP000318995">
    <property type="component" value="Unassembled WGS sequence"/>
</dbReference>
<comment type="caution">
    <text evidence="1">The sequence shown here is derived from an EMBL/GenBank/DDBJ whole genome shotgun (WGS) entry which is preliminary data.</text>
</comment>
<keyword evidence="2" id="KW-1185">Reference proteome</keyword>
<accession>A0A5C5WCB8</accession>
<evidence type="ECO:0000313" key="2">
    <source>
        <dbReference type="Proteomes" id="UP000318995"/>
    </source>
</evidence>
<gene>
    <name evidence="1" type="ORF">Pla111_13250</name>
</gene>
<protein>
    <submittedName>
        <fullName evidence="1">Uncharacterized protein</fullName>
    </submittedName>
</protein>
<dbReference type="EMBL" id="SJPH01000002">
    <property type="protein sequence ID" value="TWT47705.1"/>
    <property type="molecule type" value="Genomic_DNA"/>
</dbReference>
<reference evidence="1 2" key="1">
    <citation type="submission" date="2019-02" db="EMBL/GenBank/DDBJ databases">
        <title>Deep-cultivation of Planctomycetes and their phenomic and genomic characterization uncovers novel biology.</title>
        <authorList>
            <person name="Wiegand S."/>
            <person name="Jogler M."/>
            <person name="Boedeker C."/>
            <person name="Pinto D."/>
            <person name="Vollmers J."/>
            <person name="Rivas-Marin E."/>
            <person name="Kohn T."/>
            <person name="Peeters S.H."/>
            <person name="Heuer A."/>
            <person name="Rast P."/>
            <person name="Oberbeckmann S."/>
            <person name="Bunk B."/>
            <person name="Jeske O."/>
            <person name="Meyerdierks A."/>
            <person name="Storesund J.E."/>
            <person name="Kallscheuer N."/>
            <person name="Luecker S."/>
            <person name="Lage O.M."/>
            <person name="Pohl T."/>
            <person name="Merkel B.J."/>
            <person name="Hornburger P."/>
            <person name="Mueller R.-W."/>
            <person name="Bruemmer F."/>
            <person name="Labrenz M."/>
            <person name="Spormann A.M."/>
            <person name="Op Den Camp H."/>
            <person name="Overmann J."/>
            <person name="Amann R."/>
            <person name="Jetten M.S.M."/>
            <person name="Mascher T."/>
            <person name="Medema M.H."/>
            <person name="Devos D.P."/>
            <person name="Kaster A.-K."/>
            <person name="Ovreas L."/>
            <person name="Rohde M."/>
            <person name="Galperin M.Y."/>
            <person name="Jogler C."/>
        </authorList>
    </citation>
    <scope>NUCLEOTIDE SEQUENCE [LARGE SCALE GENOMIC DNA]</scope>
    <source>
        <strain evidence="1 2">Pla111</strain>
    </source>
</reference>
<organism evidence="1 2">
    <name type="scientific">Botrimarina hoheduenensis</name>
    <dbReference type="NCBI Taxonomy" id="2528000"/>
    <lineage>
        <taxon>Bacteria</taxon>
        <taxon>Pseudomonadati</taxon>
        <taxon>Planctomycetota</taxon>
        <taxon>Planctomycetia</taxon>
        <taxon>Pirellulales</taxon>
        <taxon>Lacipirellulaceae</taxon>
        <taxon>Botrimarina</taxon>
    </lineage>
</organism>
<proteinExistence type="predicted"/>
<name>A0A5C5WCB8_9BACT</name>
<dbReference type="RefSeq" id="WP_315851482.1">
    <property type="nucleotide sequence ID" value="NZ_SJPH01000002.1"/>
</dbReference>
<dbReference type="AlphaFoldDB" id="A0A5C5WCB8"/>
<evidence type="ECO:0000313" key="1">
    <source>
        <dbReference type="EMBL" id="TWT47705.1"/>
    </source>
</evidence>